<dbReference type="Gene3D" id="3.90.550.10">
    <property type="entry name" value="Spore Coat Polysaccharide Biosynthesis Protein SpsA, Chain A"/>
    <property type="match status" value="1"/>
</dbReference>
<dbReference type="Pfam" id="PF00535">
    <property type="entry name" value="Glycos_transf_2"/>
    <property type="match status" value="1"/>
</dbReference>
<dbReference type="HOGENOM" id="CLU_065962_1_0_4"/>
<dbReference type="Proteomes" id="UP000056322">
    <property type="component" value="Chromosome 1"/>
</dbReference>
<name>A0A0B7IZ14_9PROT</name>
<dbReference type="PANTHER" id="PTHR43630:SF2">
    <property type="entry name" value="GLYCOSYLTRANSFERASE"/>
    <property type="match status" value="1"/>
</dbReference>
<reference evidence="4" key="1">
    <citation type="submission" date="2014-12" db="EMBL/GenBank/DDBJ databases">
        <authorList>
            <person name="Salcher M.M."/>
        </authorList>
    </citation>
    <scope>NUCLEOTIDE SEQUENCE [LARGE SCALE GENOMIC DNA]</scope>
    <source>
        <strain evidence="4">MMS-10A-171</strain>
    </source>
</reference>
<dbReference type="InterPro" id="IPR029044">
    <property type="entry name" value="Nucleotide-diphossugar_trans"/>
</dbReference>
<gene>
    <name evidence="3" type="ORF">BN1209_1311</name>
</gene>
<organism evidence="3 4">
    <name type="scientific">Candidatus Methylopumilus turicensis</name>
    <dbReference type="NCBI Taxonomy" id="1581680"/>
    <lineage>
        <taxon>Bacteria</taxon>
        <taxon>Pseudomonadati</taxon>
        <taxon>Pseudomonadota</taxon>
        <taxon>Betaproteobacteria</taxon>
        <taxon>Nitrosomonadales</taxon>
        <taxon>Methylophilaceae</taxon>
        <taxon>Candidatus Methylopumilus</taxon>
    </lineage>
</organism>
<dbReference type="AlphaFoldDB" id="A0A0B7IZ14"/>
<dbReference type="SUPFAM" id="SSF53448">
    <property type="entry name" value="Nucleotide-diphospho-sugar transferases"/>
    <property type="match status" value="1"/>
</dbReference>
<comment type="similarity">
    <text evidence="1">Belongs to the glycosyltransferase 2 family. WaaE/KdtX subfamily.</text>
</comment>
<protein>
    <submittedName>
        <fullName evidence="3">Candidate b-1,4-glucosyltransferase, Glycosyltransferase Family 2</fullName>
    </submittedName>
</protein>
<dbReference type="CDD" id="cd02511">
    <property type="entry name" value="Beta4Glucosyltransferase"/>
    <property type="match status" value="1"/>
</dbReference>
<sequence>MKNTLSIVICTKNEALNISDCVISASFADEVLVVDSGSTDDTVDIAKKLGARVLETDWPGYGPQQNKAIDASKGDWIYSIDADERITPELKTEILNVITHEEHKVYDVPRKSFFITKFMNHSGWWPDRTRRLFKRGFARFTTHEIHANLSTSFRVGHLKSHMIHYSYKNCHEVLEKMNRYSSGSANDMLANGKNSSLPKALAHGFWAFFRTYFIKLGFLDGQAGLILAIANAESSYYKHLKLYLLSQQ</sequence>
<keyword evidence="3" id="KW-0808">Transferase</keyword>
<feature type="domain" description="Glycosyltransferase 2-like" evidence="2">
    <location>
        <begin position="6"/>
        <end position="132"/>
    </location>
</feature>
<keyword evidence="4" id="KW-1185">Reference proteome</keyword>
<dbReference type="STRING" id="1581680.BN1209_1311"/>
<dbReference type="InterPro" id="IPR001173">
    <property type="entry name" value="Glyco_trans_2-like"/>
</dbReference>
<proteinExistence type="inferred from homology"/>
<dbReference type="KEGG" id="mbac:BN1209_1311"/>
<dbReference type="PANTHER" id="PTHR43630">
    <property type="entry name" value="POLY-BETA-1,6-N-ACETYL-D-GLUCOSAMINE SYNTHASE"/>
    <property type="match status" value="1"/>
</dbReference>
<dbReference type="RefSeq" id="WP_045751458.1">
    <property type="nucleotide sequence ID" value="NZ_LN794158.1"/>
</dbReference>
<evidence type="ECO:0000256" key="1">
    <source>
        <dbReference type="ARBA" id="ARBA00038494"/>
    </source>
</evidence>
<dbReference type="EMBL" id="LN794158">
    <property type="protein sequence ID" value="CEN56349.1"/>
    <property type="molecule type" value="Genomic_DNA"/>
</dbReference>
<accession>A0A0B7IZ14</accession>
<dbReference type="OrthoDB" id="9815923at2"/>
<dbReference type="GO" id="GO:0016740">
    <property type="term" value="F:transferase activity"/>
    <property type="evidence" value="ECO:0007669"/>
    <property type="project" value="UniProtKB-KW"/>
</dbReference>
<evidence type="ECO:0000313" key="4">
    <source>
        <dbReference type="Proteomes" id="UP000056322"/>
    </source>
</evidence>
<evidence type="ECO:0000313" key="3">
    <source>
        <dbReference type="EMBL" id="CEN56349.1"/>
    </source>
</evidence>
<evidence type="ECO:0000259" key="2">
    <source>
        <dbReference type="Pfam" id="PF00535"/>
    </source>
</evidence>